<comment type="caution">
    <text evidence="1">The sequence shown here is derived from an EMBL/GenBank/DDBJ whole genome shotgun (WGS) entry which is preliminary data.</text>
</comment>
<dbReference type="EMBL" id="DSRD01000509">
    <property type="protein sequence ID" value="HGW94222.1"/>
    <property type="molecule type" value="Genomic_DNA"/>
</dbReference>
<dbReference type="AlphaFoldDB" id="A0A832H349"/>
<name>A0A832H349_9CYAN</name>
<organism evidence="1">
    <name type="scientific">Oscillatoriales cyanobacterium SpSt-402</name>
    <dbReference type="NCBI Taxonomy" id="2282168"/>
    <lineage>
        <taxon>Bacteria</taxon>
        <taxon>Bacillati</taxon>
        <taxon>Cyanobacteriota</taxon>
        <taxon>Cyanophyceae</taxon>
        <taxon>Oscillatoriophycideae</taxon>
        <taxon>Oscillatoriales</taxon>
    </lineage>
</organism>
<reference evidence="1" key="1">
    <citation type="journal article" date="2020" name="mSystems">
        <title>Genome- and Community-Level Interaction Insights into Carbon Utilization and Element Cycling Functions of Hydrothermarchaeota in Hydrothermal Sediment.</title>
        <authorList>
            <person name="Zhou Z."/>
            <person name="Liu Y."/>
            <person name="Xu W."/>
            <person name="Pan J."/>
            <person name="Luo Z.H."/>
            <person name="Li M."/>
        </authorList>
    </citation>
    <scope>NUCLEOTIDE SEQUENCE [LARGE SCALE GENOMIC DNA]</scope>
    <source>
        <strain evidence="1">SpSt-402</strain>
    </source>
</reference>
<sequence length="183" mass="20703">MIDSFIPSDLAVAPNPPGLASSLKLVTVPVDAYNFFEFWMPSEEASLIPEEAMLLKDDRLRLEEICGKLMWLLGADLLSGNKICTQEPLYDWQSFVRLIRQSGRHFDAITIQYSPQTIHPSNTEGDRPRAWTMTPSTWCISFLEFNPVERGYQVNPLPLSLAITYGQPITRTMETAGVGMRYT</sequence>
<evidence type="ECO:0000313" key="1">
    <source>
        <dbReference type="EMBL" id="HGW94222.1"/>
    </source>
</evidence>
<accession>A0A832H349</accession>
<proteinExistence type="predicted"/>
<gene>
    <name evidence="1" type="ORF">ENR47_08080</name>
</gene>
<protein>
    <submittedName>
        <fullName evidence="1">Uncharacterized protein</fullName>
    </submittedName>
</protein>